<dbReference type="Proteomes" id="UP000785679">
    <property type="component" value="Unassembled WGS sequence"/>
</dbReference>
<keyword evidence="2" id="KW-1185">Reference proteome</keyword>
<protein>
    <submittedName>
        <fullName evidence="1">Uncharacterized protein</fullName>
    </submittedName>
</protein>
<proteinExistence type="predicted"/>
<name>A0A8J8SXN9_HALGN</name>
<dbReference type="OrthoDB" id="298105at2759"/>
<organism evidence="1 2">
    <name type="scientific">Halteria grandinella</name>
    <dbReference type="NCBI Taxonomy" id="5974"/>
    <lineage>
        <taxon>Eukaryota</taxon>
        <taxon>Sar</taxon>
        <taxon>Alveolata</taxon>
        <taxon>Ciliophora</taxon>
        <taxon>Intramacronucleata</taxon>
        <taxon>Spirotrichea</taxon>
        <taxon>Stichotrichia</taxon>
        <taxon>Sporadotrichida</taxon>
        <taxon>Halteriidae</taxon>
        <taxon>Halteria</taxon>
    </lineage>
</organism>
<evidence type="ECO:0000313" key="1">
    <source>
        <dbReference type="EMBL" id="TNV74659.1"/>
    </source>
</evidence>
<dbReference type="EMBL" id="RRYP01016732">
    <property type="protein sequence ID" value="TNV74659.1"/>
    <property type="molecule type" value="Genomic_DNA"/>
</dbReference>
<gene>
    <name evidence="1" type="ORF">FGO68_gene17403</name>
</gene>
<evidence type="ECO:0000313" key="2">
    <source>
        <dbReference type="Proteomes" id="UP000785679"/>
    </source>
</evidence>
<accession>A0A8J8SXN9</accession>
<sequence length="102" mass="12250">MSEYVEIHQANLGEELDIYTQKIREGKKVYGVQTQPPPKRDIEIQQPLSWKQNQQSVKSIYDQPYLTNTSNTYKQYQPHCNILEWVRIQKTMKQDYSKIMRN</sequence>
<dbReference type="AlphaFoldDB" id="A0A8J8SXN9"/>
<reference evidence="1" key="1">
    <citation type="submission" date="2019-06" db="EMBL/GenBank/DDBJ databases">
        <authorList>
            <person name="Zheng W."/>
        </authorList>
    </citation>
    <scope>NUCLEOTIDE SEQUENCE</scope>
    <source>
        <strain evidence="1">QDHG01</strain>
    </source>
</reference>
<comment type="caution">
    <text evidence="1">The sequence shown here is derived from an EMBL/GenBank/DDBJ whole genome shotgun (WGS) entry which is preliminary data.</text>
</comment>